<dbReference type="EMBL" id="GGEC01091174">
    <property type="protein sequence ID" value="MBX71658.1"/>
    <property type="molecule type" value="Transcribed_RNA"/>
</dbReference>
<feature type="region of interest" description="Disordered" evidence="1">
    <location>
        <begin position="1"/>
        <end position="28"/>
    </location>
</feature>
<protein>
    <submittedName>
        <fullName evidence="2">Uncharacterized protein</fullName>
    </submittedName>
</protein>
<organism evidence="2">
    <name type="scientific">Rhizophora mucronata</name>
    <name type="common">Asiatic mangrove</name>
    <dbReference type="NCBI Taxonomy" id="61149"/>
    <lineage>
        <taxon>Eukaryota</taxon>
        <taxon>Viridiplantae</taxon>
        <taxon>Streptophyta</taxon>
        <taxon>Embryophyta</taxon>
        <taxon>Tracheophyta</taxon>
        <taxon>Spermatophyta</taxon>
        <taxon>Magnoliopsida</taxon>
        <taxon>eudicotyledons</taxon>
        <taxon>Gunneridae</taxon>
        <taxon>Pentapetalae</taxon>
        <taxon>rosids</taxon>
        <taxon>fabids</taxon>
        <taxon>Malpighiales</taxon>
        <taxon>Rhizophoraceae</taxon>
        <taxon>Rhizophora</taxon>
    </lineage>
</organism>
<reference evidence="2" key="1">
    <citation type="submission" date="2018-02" db="EMBL/GenBank/DDBJ databases">
        <title>Rhizophora mucronata_Transcriptome.</title>
        <authorList>
            <person name="Meera S.P."/>
            <person name="Sreeshan A."/>
            <person name="Augustine A."/>
        </authorList>
    </citation>
    <scope>NUCLEOTIDE SEQUENCE</scope>
    <source>
        <tissue evidence="2">Leaf</tissue>
    </source>
</reference>
<dbReference type="AlphaFoldDB" id="A0A2P2QXG3"/>
<proteinExistence type="predicted"/>
<evidence type="ECO:0000313" key="2">
    <source>
        <dbReference type="EMBL" id="MBX71658.1"/>
    </source>
</evidence>
<accession>A0A2P2QXG3</accession>
<sequence length="28" mass="3004">MGGHQAAGEGERASWARSLPSPPPSRQW</sequence>
<evidence type="ECO:0000256" key="1">
    <source>
        <dbReference type="SAM" id="MobiDB-lite"/>
    </source>
</evidence>
<name>A0A2P2QXG3_RHIMU</name>